<evidence type="ECO:0008006" key="3">
    <source>
        <dbReference type="Google" id="ProtNLM"/>
    </source>
</evidence>
<gene>
    <name evidence="1" type="ORF">SAMN04488075_1429</name>
</gene>
<reference evidence="2" key="1">
    <citation type="submission" date="2016-10" db="EMBL/GenBank/DDBJ databases">
        <authorList>
            <person name="Varghese N."/>
            <person name="Submissions S."/>
        </authorList>
    </citation>
    <scope>NUCLEOTIDE SEQUENCE [LARGE SCALE GENOMIC DNA]</scope>
    <source>
        <strain evidence="2">DSM 11593</strain>
    </source>
</reference>
<dbReference type="EMBL" id="FNXG01000002">
    <property type="protein sequence ID" value="SEH85113.1"/>
    <property type="molecule type" value="Genomic_DNA"/>
</dbReference>
<dbReference type="InterPro" id="IPR027417">
    <property type="entry name" value="P-loop_NTPase"/>
</dbReference>
<protein>
    <recommendedName>
        <fullName evidence="3">Sulfotransferase family protein</fullName>
    </recommendedName>
</protein>
<name>A0A1H6LKE9_9RHOB</name>
<dbReference type="Gene3D" id="3.40.50.300">
    <property type="entry name" value="P-loop containing nucleotide triphosphate hydrolases"/>
    <property type="match status" value="1"/>
</dbReference>
<sequence length="227" mass="26132">MALHAHPGIVCHDELFSRDFVHGYRPKESLEPQAANGVLATQLLEERSSDPEKFLFERVFAVGPRLQVGFKVVYSDLFAGTETSQFLRSFLIESRIRVIHLRRLNMLRCFLSVERMRRLGITHSNQPGQKSCGRLHLDLRDFTRFIVSQDNNCDLVARSMNIIANPRYENLPQGYNKVLDALGVLRRPFVEHLARLSDQSLSELVEDVELFRPFDFPRLPGFAAYTD</sequence>
<proteinExistence type="predicted"/>
<evidence type="ECO:0000313" key="1">
    <source>
        <dbReference type="EMBL" id="SEH85113.1"/>
    </source>
</evidence>
<organism evidence="1 2">
    <name type="scientific">Paracoccus alkenifer</name>
    <dbReference type="NCBI Taxonomy" id="65735"/>
    <lineage>
        <taxon>Bacteria</taxon>
        <taxon>Pseudomonadati</taxon>
        <taxon>Pseudomonadota</taxon>
        <taxon>Alphaproteobacteria</taxon>
        <taxon>Rhodobacterales</taxon>
        <taxon>Paracoccaceae</taxon>
        <taxon>Paracoccus</taxon>
    </lineage>
</organism>
<accession>A0A1H6LKE9</accession>
<evidence type="ECO:0000313" key="2">
    <source>
        <dbReference type="Proteomes" id="UP000199125"/>
    </source>
</evidence>
<dbReference type="Proteomes" id="UP000199125">
    <property type="component" value="Unassembled WGS sequence"/>
</dbReference>
<dbReference type="AlphaFoldDB" id="A0A1H6LKE9"/>
<keyword evidence="2" id="KW-1185">Reference proteome</keyword>